<dbReference type="InterPro" id="IPR002716">
    <property type="entry name" value="PIN_dom"/>
</dbReference>
<evidence type="ECO:0000313" key="9">
    <source>
        <dbReference type="Proteomes" id="UP000245590"/>
    </source>
</evidence>
<dbReference type="EMBL" id="QFKX01000003">
    <property type="protein sequence ID" value="PWH06028.1"/>
    <property type="molecule type" value="Genomic_DNA"/>
</dbReference>
<keyword evidence="1 6" id="KW-1277">Toxin-antitoxin system</keyword>
<feature type="domain" description="PIN" evidence="7">
    <location>
        <begin position="4"/>
        <end position="127"/>
    </location>
</feature>
<keyword evidence="9" id="KW-1185">Reference proteome</keyword>
<proteinExistence type="inferred from homology"/>
<dbReference type="InterPro" id="IPR006226">
    <property type="entry name" value="Mtu_PIN"/>
</dbReference>
<dbReference type="EC" id="3.1.-.-" evidence="6"/>
<evidence type="ECO:0000256" key="6">
    <source>
        <dbReference type="HAMAP-Rule" id="MF_00265"/>
    </source>
</evidence>
<evidence type="ECO:0000259" key="7">
    <source>
        <dbReference type="Pfam" id="PF01850"/>
    </source>
</evidence>
<protein>
    <recommendedName>
        <fullName evidence="6">Ribonuclease VapC</fullName>
        <shortName evidence="6">RNase VapC</shortName>
        <ecNumber evidence="6">3.1.-.-</ecNumber>
    </recommendedName>
    <alternativeName>
        <fullName evidence="6">Toxin VapC</fullName>
    </alternativeName>
</protein>
<evidence type="ECO:0000313" key="8">
    <source>
        <dbReference type="EMBL" id="PWH06028.1"/>
    </source>
</evidence>
<dbReference type="Pfam" id="PF01850">
    <property type="entry name" value="PIN"/>
    <property type="match status" value="1"/>
</dbReference>
<organism evidence="8 9">
    <name type="scientific">Brachybacterium endophyticum</name>
    <dbReference type="NCBI Taxonomy" id="2182385"/>
    <lineage>
        <taxon>Bacteria</taxon>
        <taxon>Bacillati</taxon>
        <taxon>Actinomycetota</taxon>
        <taxon>Actinomycetes</taxon>
        <taxon>Micrococcales</taxon>
        <taxon>Dermabacteraceae</taxon>
        <taxon>Brachybacterium</taxon>
    </lineage>
</organism>
<dbReference type="HAMAP" id="MF_00265">
    <property type="entry name" value="VapC_Nob1"/>
    <property type="match status" value="1"/>
</dbReference>
<evidence type="ECO:0000256" key="3">
    <source>
        <dbReference type="ARBA" id="ARBA00022723"/>
    </source>
</evidence>
<dbReference type="GO" id="GO:0045926">
    <property type="term" value="P:negative regulation of growth"/>
    <property type="evidence" value="ECO:0007669"/>
    <property type="project" value="UniProtKB-ARBA"/>
</dbReference>
<feature type="binding site" evidence="6">
    <location>
        <position position="104"/>
    </location>
    <ligand>
        <name>Mg(2+)</name>
        <dbReference type="ChEBI" id="CHEBI:18420"/>
    </ligand>
</feature>
<keyword evidence="5 6" id="KW-0460">Magnesium</keyword>
<dbReference type="GO" id="GO:0000287">
    <property type="term" value="F:magnesium ion binding"/>
    <property type="evidence" value="ECO:0007669"/>
    <property type="project" value="UniProtKB-UniRule"/>
</dbReference>
<comment type="similarity">
    <text evidence="6">Belongs to the PINc/VapC protein family.</text>
</comment>
<evidence type="ECO:0000256" key="5">
    <source>
        <dbReference type="ARBA" id="ARBA00022842"/>
    </source>
</evidence>
<reference evidence="8 9" key="1">
    <citation type="submission" date="2018-05" db="EMBL/GenBank/DDBJ databases">
        <title>Brachybacterium sp. M1HQ-2T, whole genome shotgun sequence.</title>
        <authorList>
            <person name="Tuo L."/>
        </authorList>
    </citation>
    <scope>NUCLEOTIDE SEQUENCE [LARGE SCALE GENOMIC DNA]</scope>
    <source>
        <strain evidence="8 9">M1HQ-2</strain>
    </source>
</reference>
<keyword evidence="4 6" id="KW-0378">Hydrolase</keyword>
<feature type="binding site" evidence="6">
    <location>
        <position position="7"/>
    </location>
    <ligand>
        <name>Mg(2+)</name>
        <dbReference type="ChEBI" id="CHEBI:18420"/>
    </ligand>
</feature>
<sequence>MKPVLLDANMLIALMVAEHEHHGRAEMWFAGLGAFVGDDAGFAVCPLTEGALVRFFLRVGESARTATVALEQLRAHPRCRWWPDDVSYADVDMAELRAHRQATDVYLAALAERHGGILATFDRALHALRPENTVLLE</sequence>
<comment type="caution">
    <text evidence="8">The sequence shown here is derived from an EMBL/GenBank/DDBJ whole genome shotgun (WGS) entry which is preliminary data.</text>
</comment>
<dbReference type="InterPro" id="IPR022907">
    <property type="entry name" value="VapC_family"/>
</dbReference>
<comment type="cofactor">
    <cofactor evidence="6">
        <name>Mg(2+)</name>
        <dbReference type="ChEBI" id="CHEBI:18420"/>
    </cofactor>
</comment>
<dbReference type="AlphaFoldDB" id="A0A2U2RJI1"/>
<evidence type="ECO:0000256" key="2">
    <source>
        <dbReference type="ARBA" id="ARBA00022722"/>
    </source>
</evidence>
<dbReference type="Gene3D" id="3.40.50.1010">
    <property type="entry name" value="5'-nuclease"/>
    <property type="match status" value="1"/>
</dbReference>
<dbReference type="InterPro" id="IPR029060">
    <property type="entry name" value="PIN-like_dom_sf"/>
</dbReference>
<dbReference type="RefSeq" id="WP_109275775.1">
    <property type="nucleotide sequence ID" value="NZ_QFKX01000003.1"/>
</dbReference>
<dbReference type="OrthoDB" id="196567at2"/>
<evidence type="ECO:0000256" key="1">
    <source>
        <dbReference type="ARBA" id="ARBA00022649"/>
    </source>
</evidence>
<keyword evidence="2 6" id="KW-0540">Nuclease</keyword>
<dbReference type="GO" id="GO:0090729">
    <property type="term" value="F:toxin activity"/>
    <property type="evidence" value="ECO:0007669"/>
    <property type="project" value="UniProtKB-KW"/>
</dbReference>
<gene>
    <name evidence="6" type="primary">vapC</name>
    <name evidence="8" type="ORF">DEO23_09410</name>
</gene>
<dbReference type="SUPFAM" id="SSF88723">
    <property type="entry name" value="PIN domain-like"/>
    <property type="match status" value="1"/>
</dbReference>
<dbReference type="GO" id="GO:0016788">
    <property type="term" value="F:hydrolase activity, acting on ester bonds"/>
    <property type="evidence" value="ECO:0007669"/>
    <property type="project" value="InterPro"/>
</dbReference>
<dbReference type="GO" id="GO:0004540">
    <property type="term" value="F:RNA nuclease activity"/>
    <property type="evidence" value="ECO:0007669"/>
    <property type="project" value="InterPro"/>
</dbReference>
<evidence type="ECO:0000256" key="4">
    <source>
        <dbReference type="ARBA" id="ARBA00022801"/>
    </source>
</evidence>
<keyword evidence="6" id="KW-0800">Toxin</keyword>
<accession>A0A2U2RJI1</accession>
<name>A0A2U2RJI1_9MICO</name>
<dbReference type="NCBIfam" id="TIGR00028">
    <property type="entry name" value="Mtu_PIN_fam"/>
    <property type="match status" value="1"/>
</dbReference>
<keyword evidence="3 6" id="KW-0479">Metal-binding</keyword>
<comment type="function">
    <text evidence="6">Toxic component of a toxin-antitoxin (TA) system. An RNase.</text>
</comment>
<dbReference type="Proteomes" id="UP000245590">
    <property type="component" value="Unassembled WGS sequence"/>
</dbReference>